<gene>
    <name evidence="8" type="ORF">HNQ92_003727</name>
</gene>
<dbReference type="SMART" id="SM00448">
    <property type="entry name" value="REC"/>
    <property type="match status" value="1"/>
</dbReference>
<dbReference type="PROSITE" id="PS50110">
    <property type="entry name" value="RESPONSE_REGULATORY"/>
    <property type="match status" value="1"/>
</dbReference>
<dbReference type="EMBL" id="JACHGF010000006">
    <property type="protein sequence ID" value="MBB5285567.1"/>
    <property type="molecule type" value="Genomic_DNA"/>
</dbReference>
<dbReference type="PROSITE" id="PS50043">
    <property type="entry name" value="HTH_LUXR_2"/>
    <property type="match status" value="1"/>
</dbReference>
<dbReference type="Gene3D" id="3.40.50.2300">
    <property type="match status" value="1"/>
</dbReference>
<comment type="caution">
    <text evidence="8">The sequence shown here is derived from an EMBL/GenBank/DDBJ whole genome shotgun (WGS) entry which is preliminary data.</text>
</comment>
<dbReference type="InterPro" id="IPR016032">
    <property type="entry name" value="Sig_transdc_resp-reg_C-effctor"/>
</dbReference>
<dbReference type="GO" id="GO:0003677">
    <property type="term" value="F:DNA binding"/>
    <property type="evidence" value="ECO:0007669"/>
    <property type="project" value="UniProtKB-KW"/>
</dbReference>
<dbReference type="SMART" id="SM00421">
    <property type="entry name" value="HTH_LUXR"/>
    <property type="match status" value="1"/>
</dbReference>
<dbReference type="PANTHER" id="PTHR43214:SF24">
    <property type="entry name" value="TRANSCRIPTIONAL REGULATORY PROTEIN NARL-RELATED"/>
    <property type="match status" value="1"/>
</dbReference>
<dbReference type="Proteomes" id="UP000557307">
    <property type="component" value="Unassembled WGS sequence"/>
</dbReference>
<dbReference type="InterPro" id="IPR039420">
    <property type="entry name" value="WalR-like"/>
</dbReference>
<dbReference type="GO" id="GO:0000160">
    <property type="term" value="P:phosphorelay signal transduction system"/>
    <property type="evidence" value="ECO:0007669"/>
    <property type="project" value="InterPro"/>
</dbReference>
<dbReference type="SUPFAM" id="SSF46894">
    <property type="entry name" value="C-terminal effector domain of the bipartite response regulators"/>
    <property type="match status" value="1"/>
</dbReference>
<dbReference type="CDD" id="cd06170">
    <property type="entry name" value="LuxR_C_like"/>
    <property type="match status" value="1"/>
</dbReference>
<dbReference type="SUPFAM" id="SSF52172">
    <property type="entry name" value="CheY-like"/>
    <property type="match status" value="1"/>
</dbReference>
<dbReference type="InterPro" id="IPR011006">
    <property type="entry name" value="CheY-like_superfamily"/>
</dbReference>
<dbReference type="Pfam" id="PF00072">
    <property type="entry name" value="Response_reg"/>
    <property type="match status" value="1"/>
</dbReference>
<dbReference type="InterPro" id="IPR000792">
    <property type="entry name" value="Tscrpt_reg_LuxR_C"/>
</dbReference>
<keyword evidence="3 8" id="KW-0238">DNA-binding</keyword>
<evidence type="ECO:0000259" key="7">
    <source>
        <dbReference type="PROSITE" id="PS50110"/>
    </source>
</evidence>
<sequence length="211" mass="23879">MTTVSIYEDNNQLRSLLELLISNTEDFSVVGAYSNGQDITRQILLDRPDVVLMDIEMPGRNGIECVRQIKEINANIRVLMHTVFEDDERLFACLSSGADGYLLKKDTATHLLNALGEVTRDGGPMSPSIARRVLKTFLHAPQPKPEDHGITEREKQILQLLTFGYTYRMIGIQCNISVETVRRHLKNIYQKLHVQCGTEAVAKAIREQIIE</sequence>
<evidence type="ECO:0000256" key="4">
    <source>
        <dbReference type="ARBA" id="ARBA00023163"/>
    </source>
</evidence>
<dbReference type="RefSeq" id="WP_184175869.1">
    <property type="nucleotide sequence ID" value="NZ_JACHGF010000006.1"/>
</dbReference>
<feature type="modified residue" description="4-aspartylphosphate" evidence="5">
    <location>
        <position position="54"/>
    </location>
</feature>
<keyword evidence="9" id="KW-1185">Reference proteome</keyword>
<organism evidence="8 9">
    <name type="scientific">Rhabdobacter roseus</name>
    <dbReference type="NCBI Taxonomy" id="1655419"/>
    <lineage>
        <taxon>Bacteria</taxon>
        <taxon>Pseudomonadati</taxon>
        <taxon>Bacteroidota</taxon>
        <taxon>Cytophagia</taxon>
        <taxon>Cytophagales</taxon>
        <taxon>Cytophagaceae</taxon>
        <taxon>Rhabdobacter</taxon>
    </lineage>
</organism>
<name>A0A840TVA5_9BACT</name>
<keyword evidence="2" id="KW-0805">Transcription regulation</keyword>
<proteinExistence type="predicted"/>
<feature type="domain" description="HTH luxR-type" evidence="6">
    <location>
        <begin position="143"/>
        <end position="208"/>
    </location>
</feature>
<dbReference type="GO" id="GO:0006355">
    <property type="term" value="P:regulation of DNA-templated transcription"/>
    <property type="evidence" value="ECO:0007669"/>
    <property type="project" value="InterPro"/>
</dbReference>
<keyword evidence="4" id="KW-0804">Transcription</keyword>
<dbReference type="PRINTS" id="PR00038">
    <property type="entry name" value="HTHLUXR"/>
</dbReference>
<feature type="domain" description="Response regulatory" evidence="7">
    <location>
        <begin position="3"/>
        <end position="119"/>
    </location>
</feature>
<dbReference type="PROSITE" id="PS00622">
    <property type="entry name" value="HTH_LUXR_1"/>
    <property type="match status" value="1"/>
</dbReference>
<dbReference type="Pfam" id="PF00196">
    <property type="entry name" value="GerE"/>
    <property type="match status" value="1"/>
</dbReference>
<evidence type="ECO:0000256" key="3">
    <source>
        <dbReference type="ARBA" id="ARBA00023125"/>
    </source>
</evidence>
<evidence type="ECO:0000313" key="9">
    <source>
        <dbReference type="Proteomes" id="UP000557307"/>
    </source>
</evidence>
<reference evidence="8 9" key="1">
    <citation type="submission" date="2020-08" db="EMBL/GenBank/DDBJ databases">
        <title>Genomic Encyclopedia of Type Strains, Phase IV (KMG-IV): sequencing the most valuable type-strain genomes for metagenomic binning, comparative biology and taxonomic classification.</title>
        <authorList>
            <person name="Goeker M."/>
        </authorList>
    </citation>
    <scope>NUCLEOTIDE SEQUENCE [LARGE SCALE GENOMIC DNA]</scope>
    <source>
        <strain evidence="8 9">DSM 105074</strain>
    </source>
</reference>
<evidence type="ECO:0000256" key="2">
    <source>
        <dbReference type="ARBA" id="ARBA00023015"/>
    </source>
</evidence>
<keyword evidence="1 5" id="KW-0597">Phosphoprotein</keyword>
<dbReference type="InterPro" id="IPR001789">
    <property type="entry name" value="Sig_transdc_resp-reg_receiver"/>
</dbReference>
<accession>A0A840TVA5</accession>
<dbReference type="InterPro" id="IPR058245">
    <property type="entry name" value="NreC/VraR/RcsB-like_REC"/>
</dbReference>
<evidence type="ECO:0000256" key="5">
    <source>
        <dbReference type="PROSITE-ProRule" id="PRU00169"/>
    </source>
</evidence>
<evidence type="ECO:0000259" key="6">
    <source>
        <dbReference type="PROSITE" id="PS50043"/>
    </source>
</evidence>
<dbReference type="AlphaFoldDB" id="A0A840TVA5"/>
<dbReference type="CDD" id="cd17535">
    <property type="entry name" value="REC_NarL-like"/>
    <property type="match status" value="1"/>
</dbReference>
<dbReference type="PANTHER" id="PTHR43214">
    <property type="entry name" value="TWO-COMPONENT RESPONSE REGULATOR"/>
    <property type="match status" value="1"/>
</dbReference>
<evidence type="ECO:0000256" key="1">
    <source>
        <dbReference type="ARBA" id="ARBA00022553"/>
    </source>
</evidence>
<protein>
    <submittedName>
        <fullName evidence="8">DNA-binding NarL/FixJ family response regulator</fullName>
    </submittedName>
</protein>
<evidence type="ECO:0000313" key="8">
    <source>
        <dbReference type="EMBL" id="MBB5285567.1"/>
    </source>
</evidence>